<evidence type="ECO:0000313" key="10">
    <source>
        <dbReference type="Proteomes" id="UP001223520"/>
    </source>
</evidence>
<dbReference type="RefSeq" id="WP_281485607.1">
    <property type="nucleotide sequence ID" value="NZ_CP124543.1"/>
</dbReference>
<dbReference type="GO" id="GO:0009007">
    <property type="term" value="F:site-specific DNA-methyltransferase (adenine-specific) activity"/>
    <property type="evidence" value="ECO:0007669"/>
    <property type="project" value="UniProtKB-EC"/>
</dbReference>
<dbReference type="InterPro" id="IPR051537">
    <property type="entry name" value="DNA_Adenine_Mtase"/>
</dbReference>
<comment type="similarity">
    <text evidence="1">Belongs to the N(4)/N(6)-methyltransferase family.</text>
</comment>
<evidence type="ECO:0000256" key="6">
    <source>
        <dbReference type="ARBA" id="ARBA00022747"/>
    </source>
</evidence>
<dbReference type="KEGG" id="hbq:QI031_13315"/>
<gene>
    <name evidence="9" type="ORF">QI031_13315</name>
</gene>
<protein>
    <recommendedName>
        <fullName evidence="2">site-specific DNA-methyltransferase (adenine-specific)</fullName>
        <ecNumber evidence="2">2.1.1.72</ecNumber>
    </recommendedName>
</protein>
<keyword evidence="5" id="KW-0949">S-adenosyl-L-methionine</keyword>
<keyword evidence="6" id="KW-0680">Restriction system</keyword>
<keyword evidence="3" id="KW-0489">Methyltransferase</keyword>
<comment type="catalytic activity">
    <reaction evidence="7">
        <text>a 2'-deoxyadenosine in DNA + S-adenosyl-L-methionine = an N(6)-methyl-2'-deoxyadenosine in DNA + S-adenosyl-L-homocysteine + H(+)</text>
        <dbReference type="Rhea" id="RHEA:15197"/>
        <dbReference type="Rhea" id="RHEA-COMP:12418"/>
        <dbReference type="Rhea" id="RHEA-COMP:12419"/>
        <dbReference type="ChEBI" id="CHEBI:15378"/>
        <dbReference type="ChEBI" id="CHEBI:57856"/>
        <dbReference type="ChEBI" id="CHEBI:59789"/>
        <dbReference type="ChEBI" id="CHEBI:90615"/>
        <dbReference type="ChEBI" id="CHEBI:90616"/>
        <dbReference type="EC" id="2.1.1.72"/>
    </reaction>
</comment>
<evidence type="ECO:0000313" key="9">
    <source>
        <dbReference type="EMBL" id="WGV28382.1"/>
    </source>
</evidence>
<evidence type="ECO:0000256" key="7">
    <source>
        <dbReference type="ARBA" id="ARBA00047942"/>
    </source>
</evidence>
<dbReference type="PANTHER" id="PTHR42933">
    <property type="entry name" value="SLR6095 PROTEIN"/>
    <property type="match status" value="1"/>
</dbReference>
<dbReference type="SUPFAM" id="SSF53335">
    <property type="entry name" value="S-adenosyl-L-methionine-dependent methyltransferases"/>
    <property type="match status" value="1"/>
</dbReference>
<reference evidence="9 10" key="1">
    <citation type="journal article" date="2023" name="Limnol Oceanogr Lett">
        <title>Environmental adaptations by the intertidal Antarctic cyanobacterium Halotia branconii CENA392 as revealed using long-read genome sequencing.</title>
        <authorList>
            <person name="Dextro R.B."/>
            <person name="Delbaje E."/>
            <person name="Freitas P.N.N."/>
            <person name="Geraldes V."/>
            <person name="Pinto E."/>
            <person name="Long P.F."/>
            <person name="Fiore M.F."/>
        </authorList>
    </citation>
    <scope>NUCLEOTIDE SEQUENCE [LARGE SCALE GENOMIC DNA]</scope>
    <source>
        <strain evidence="9 10">CENA392</strain>
    </source>
</reference>
<evidence type="ECO:0000256" key="1">
    <source>
        <dbReference type="ARBA" id="ARBA00006594"/>
    </source>
</evidence>
<proteinExistence type="inferred from homology"/>
<dbReference type="EC" id="2.1.1.72" evidence="2"/>
<dbReference type="GO" id="GO:0032259">
    <property type="term" value="P:methylation"/>
    <property type="evidence" value="ECO:0007669"/>
    <property type="project" value="UniProtKB-KW"/>
</dbReference>
<accession>A0AAJ6NXE7</accession>
<dbReference type="Gene3D" id="3.40.50.150">
    <property type="entry name" value="Vaccinia Virus protein VP39"/>
    <property type="match status" value="1"/>
</dbReference>
<evidence type="ECO:0000256" key="4">
    <source>
        <dbReference type="ARBA" id="ARBA00022679"/>
    </source>
</evidence>
<dbReference type="AlphaFoldDB" id="A0AAJ6NXE7"/>
<evidence type="ECO:0000256" key="2">
    <source>
        <dbReference type="ARBA" id="ARBA00011900"/>
    </source>
</evidence>
<dbReference type="PANTHER" id="PTHR42933:SF4">
    <property type="entry name" value="TYPE I RESTRICTION ENZYME ECOKI METHYLASE SUBUNIT"/>
    <property type="match status" value="1"/>
</dbReference>
<dbReference type="GO" id="GO:0009307">
    <property type="term" value="P:DNA restriction-modification system"/>
    <property type="evidence" value="ECO:0007669"/>
    <property type="project" value="UniProtKB-KW"/>
</dbReference>
<sequence>MAATRKKKNGSDNGNNRKYTSQQSLDSYIYSACDIMRRSNCAGALQYIPELTWILFLRILDEREQEEAENADAVGFNFTPSLEAPYRWRDWAAPYDDSLFNLDGEQRPQGWKRHQITEQSKEVEELKKFRDTGIDLSEPFKVWVDLIFIPYLKQLKNSKDATPKQKVISEVMSGIDRVRIDSQKNLLDILDKIHEISSKTVDDTHIFPLSQVFEGLLLRMGEKGNDGGQFFTPRIIIRAMVKVIRPLA</sequence>
<dbReference type="Gene3D" id="1.20.1260.30">
    <property type="match status" value="1"/>
</dbReference>
<dbReference type="InterPro" id="IPR029063">
    <property type="entry name" value="SAM-dependent_MTases_sf"/>
</dbReference>
<dbReference type="EMBL" id="CP124543">
    <property type="protein sequence ID" value="WGV28382.1"/>
    <property type="molecule type" value="Genomic_DNA"/>
</dbReference>
<dbReference type="InterPro" id="IPR038333">
    <property type="entry name" value="T1MK-like_N_sf"/>
</dbReference>
<dbReference type="Pfam" id="PF12161">
    <property type="entry name" value="HsdM_N"/>
    <property type="match status" value="1"/>
</dbReference>
<name>A0AAJ6NXE7_9CYAN</name>
<dbReference type="Proteomes" id="UP001223520">
    <property type="component" value="Chromosome"/>
</dbReference>
<evidence type="ECO:0000259" key="8">
    <source>
        <dbReference type="Pfam" id="PF12161"/>
    </source>
</evidence>
<dbReference type="InterPro" id="IPR022749">
    <property type="entry name" value="D12N6_MeTrfase_N"/>
</dbReference>
<organism evidence="9 10">
    <name type="scientific">Halotia branconii CENA392</name>
    <dbReference type="NCBI Taxonomy" id="1539056"/>
    <lineage>
        <taxon>Bacteria</taxon>
        <taxon>Bacillati</taxon>
        <taxon>Cyanobacteriota</taxon>
        <taxon>Cyanophyceae</taxon>
        <taxon>Nostocales</taxon>
        <taxon>Nodulariaceae</taxon>
        <taxon>Halotia</taxon>
    </lineage>
</organism>
<keyword evidence="10" id="KW-1185">Reference proteome</keyword>
<dbReference type="REBASE" id="714491">
    <property type="entry name" value="M.Hbr392ORF13305P"/>
</dbReference>
<evidence type="ECO:0000256" key="3">
    <source>
        <dbReference type="ARBA" id="ARBA00022603"/>
    </source>
</evidence>
<feature type="domain" description="N6 adenine-specific DNA methyltransferase N-terminal" evidence="8">
    <location>
        <begin position="26"/>
        <end position="94"/>
    </location>
</feature>
<evidence type="ECO:0000256" key="5">
    <source>
        <dbReference type="ARBA" id="ARBA00022691"/>
    </source>
</evidence>
<keyword evidence="4" id="KW-0808">Transferase</keyword>